<dbReference type="RefSeq" id="WP_232647136.1">
    <property type="nucleotide sequence ID" value="NZ_JAJSBI010000002.1"/>
</dbReference>
<keyword evidence="2" id="KW-0378">Hydrolase</keyword>
<dbReference type="Proteomes" id="UP001108029">
    <property type="component" value="Unassembled WGS sequence"/>
</dbReference>
<dbReference type="Gene3D" id="3.40.50.1820">
    <property type="entry name" value="alpha/beta hydrolase"/>
    <property type="match status" value="1"/>
</dbReference>
<dbReference type="InterPro" id="IPR029058">
    <property type="entry name" value="AB_hydrolase_fold"/>
</dbReference>
<proteinExistence type="predicted"/>
<accession>A0A9Q3Z693</accession>
<organism evidence="2 3">
    <name type="scientific">Streptomyces guryensis</name>
    <dbReference type="NCBI Taxonomy" id="2886947"/>
    <lineage>
        <taxon>Bacteria</taxon>
        <taxon>Bacillati</taxon>
        <taxon>Actinomycetota</taxon>
        <taxon>Actinomycetes</taxon>
        <taxon>Kitasatosporales</taxon>
        <taxon>Streptomycetaceae</taxon>
        <taxon>Streptomyces</taxon>
    </lineage>
</organism>
<gene>
    <name evidence="2" type="ORF">LJ657_05835</name>
</gene>
<name>A0A9Q3Z693_9ACTN</name>
<dbReference type="Pfam" id="PF12697">
    <property type="entry name" value="Abhydrolase_6"/>
    <property type="match status" value="1"/>
</dbReference>
<dbReference type="InterPro" id="IPR000073">
    <property type="entry name" value="AB_hydrolase_1"/>
</dbReference>
<dbReference type="AlphaFoldDB" id="A0A9Q3Z693"/>
<dbReference type="EMBL" id="JAJSBI010000002">
    <property type="protein sequence ID" value="MCD9873192.1"/>
    <property type="molecule type" value="Genomic_DNA"/>
</dbReference>
<evidence type="ECO:0000313" key="3">
    <source>
        <dbReference type="Proteomes" id="UP001108029"/>
    </source>
</evidence>
<protein>
    <submittedName>
        <fullName evidence="2">Alpha/beta fold hydrolase</fullName>
    </submittedName>
</protein>
<reference evidence="2" key="1">
    <citation type="submission" date="2021-12" db="EMBL/GenBank/DDBJ databases">
        <authorList>
            <person name="Lee J.-H."/>
            <person name="Kim S.-B."/>
        </authorList>
    </citation>
    <scope>NUCLEOTIDE SEQUENCE</scope>
    <source>
        <strain evidence="2">NR30</strain>
    </source>
</reference>
<comment type="caution">
    <text evidence="2">The sequence shown here is derived from an EMBL/GenBank/DDBJ whole genome shotgun (WGS) entry which is preliminary data.</text>
</comment>
<sequence>MAEDLHYDVHGKGPVLLIVPGGSGHPMGFAPMTDVLADRFTVVTYDPLGLAHGRLGQPVGDQRVEEWSDGARRVLDEVLPEGESASAFGSSSGGIAVLDLLARNPGRLSHVVAHEPPCVGVLPDGARQQAMFREVYDTYRAAGLQAAAVRLGAGLTGQEPEERPSGQPLSPDEELVIPMALFLTRVLRQFTSYAPALPALTASSARLTLAAGTDSRGQLLHRTARFLAKHSGSRFVEFPGGHVGVAEHPVAFAELLAGTLLGGCGTPVPLTT</sequence>
<keyword evidence="3" id="KW-1185">Reference proteome</keyword>
<dbReference type="SUPFAM" id="SSF53474">
    <property type="entry name" value="alpha/beta-Hydrolases"/>
    <property type="match status" value="1"/>
</dbReference>
<feature type="domain" description="AB hydrolase-1" evidence="1">
    <location>
        <begin position="16"/>
        <end position="254"/>
    </location>
</feature>
<dbReference type="GO" id="GO:0016787">
    <property type="term" value="F:hydrolase activity"/>
    <property type="evidence" value="ECO:0007669"/>
    <property type="project" value="UniProtKB-KW"/>
</dbReference>
<evidence type="ECO:0000313" key="2">
    <source>
        <dbReference type="EMBL" id="MCD9873192.1"/>
    </source>
</evidence>
<evidence type="ECO:0000259" key="1">
    <source>
        <dbReference type="Pfam" id="PF12697"/>
    </source>
</evidence>